<dbReference type="EMBL" id="NUTL01000096">
    <property type="protein sequence ID" value="PHE91709.1"/>
    <property type="molecule type" value="Genomic_DNA"/>
</dbReference>
<accession>A0AAJ2DLJ7</accession>
<proteinExistence type="predicted"/>
<reference evidence="1" key="2">
    <citation type="submission" date="2019-07" db="EMBL/GenBank/DDBJ databases">
        <title>Phylogenomic Reclassification of ATCC Bacillus Strains and Various Taxa within the Genus Bacillus.</title>
        <authorList>
            <person name="Riojas M.A."/>
            <person name="Frank A.M."/>
            <person name="Fenn S.L."/>
            <person name="King S.P."/>
            <person name="Brower S.M."/>
            <person name="Hazbon M.H."/>
        </authorList>
    </citation>
    <scope>NUCLEOTIDE SEQUENCE</scope>
    <source>
        <strain evidence="1">NR-12239</strain>
    </source>
</reference>
<gene>
    <name evidence="2" type="ORF">COF81_21510</name>
    <name evidence="1" type="ORF">FOS08_21305</name>
</gene>
<name>A0AAJ2DLJ7_9BACI</name>
<comment type="caution">
    <text evidence="1">The sequence shown here is derived from an EMBL/GenBank/DDBJ whole genome shotgun (WGS) entry which is preliminary data.</text>
</comment>
<reference evidence="2 3" key="1">
    <citation type="submission" date="2017-09" db="EMBL/GenBank/DDBJ databases">
        <title>Large-scale bioinformatics analysis of Bacillus genomes uncovers conserved roles of natural products in bacterial physiology.</title>
        <authorList>
            <consortium name="Agbiome Team Llc"/>
            <person name="Bleich R.M."/>
            <person name="Grubbs K.J."/>
            <person name="Santa Maria K.C."/>
            <person name="Allen S.E."/>
            <person name="Farag S."/>
            <person name="Shank E.A."/>
            <person name="Bowers A."/>
        </authorList>
    </citation>
    <scope>NUCLEOTIDE SEQUENCE [LARGE SCALE GENOMIC DNA]</scope>
    <source>
        <strain evidence="2 3">AFS037265</strain>
    </source>
</reference>
<dbReference type="RefSeq" id="WP_003209539.1">
    <property type="nucleotide sequence ID" value="NZ_CM000744.1"/>
</dbReference>
<sequence>MDTNITLNMAMNIAIDYKSKYNLSGDILENLERTIKFYSEFDSVNGPVWLVIVSIEPNDFFAENEYTIVISDKEAAVKYIIDPNGHIFSPHLETMTDEEFEEIFGGDEKEN</sequence>
<evidence type="ECO:0000313" key="1">
    <source>
        <dbReference type="EMBL" id="MDR4328359.1"/>
    </source>
</evidence>
<evidence type="ECO:0000313" key="3">
    <source>
        <dbReference type="Proteomes" id="UP000221918"/>
    </source>
</evidence>
<dbReference type="Proteomes" id="UP000221918">
    <property type="component" value="Unassembled WGS sequence"/>
</dbReference>
<evidence type="ECO:0000313" key="2">
    <source>
        <dbReference type="EMBL" id="PHE91709.1"/>
    </source>
</evidence>
<dbReference type="Proteomes" id="UP001248134">
    <property type="component" value="Unassembled WGS sequence"/>
</dbReference>
<organism evidence="1 4">
    <name type="scientific">Bacillus pseudomycoides</name>
    <dbReference type="NCBI Taxonomy" id="64104"/>
    <lineage>
        <taxon>Bacteria</taxon>
        <taxon>Bacillati</taxon>
        <taxon>Bacillota</taxon>
        <taxon>Bacilli</taxon>
        <taxon>Bacillales</taxon>
        <taxon>Bacillaceae</taxon>
        <taxon>Bacillus</taxon>
        <taxon>Bacillus cereus group</taxon>
    </lineage>
</organism>
<dbReference type="EMBL" id="VLYX01000030">
    <property type="protein sequence ID" value="MDR4328359.1"/>
    <property type="molecule type" value="Genomic_DNA"/>
</dbReference>
<dbReference type="AlphaFoldDB" id="A0AAJ2DLJ7"/>
<evidence type="ECO:0000313" key="4">
    <source>
        <dbReference type="Proteomes" id="UP001248134"/>
    </source>
</evidence>
<protein>
    <submittedName>
        <fullName evidence="1">Uncharacterized protein</fullName>
    </submittedName>
</protein>